<dbReference type="SUPFAM" id="SSF53756">
    <property type="entry name" value="UDP-Glycosyltransferase/glycogen phosphorylase"/>
    <property type="match status" value="1"/>
</dbReference>
<dbReference type="Pfam" id="PF00534">
    <property type="entry name" value="Glycos_transf_1"/>
    <property type="match status" value="1"/>
</dbReference>
<evidence type="ECO:0000313" key="4">
    <source>
        <dbReference type="Proteomes" id="UP001304515"/>
    </source>
</evidence>
<dbReference type="Gene3D" id="3.40.50.2000">
    <property type="entry name" value="Glycogen Phosphorylase B"/>
    <property type="match status" value="2"/>
</dbReference>
<evidence type="ECO:0000313" key="2">
    <source>
        <dbReference type="EMBL" id="WNM20270.1"/>
    </source>
</evidence>
<dbReference type="Proteomes" id="UP001304515">
    <property type="component" value="Chromosome"/>
</dbReference>
<organism evidence="2">
    <name type="scientific">Flavobacterium capsici</name>
    <dbReference type="NCBI Taxonomy" id="3075618"/>
    <lineage>
        <taxon>Bacteria</taxon>
        <taxon>Pseudomonadati</taxon>
        <taxon>Bacteroidota</taxon>
        <taxon>Flavobacteriia</taxon>
        <taxon>Flavobacteriales</taxon>
        <taxon>Flavobacteriaceae</taxon>
        <taxon>Flavobacterium</taxon>
    </lineage>
</organism>
<evidence type="ECO:0000313" key="3">
    <source>
        <dbReference type="EMBL" id="WNM21660.1"/>
    </source>
</evidence>
<keyword evidence="2" id="KW-0808">Transferase</keyword>
<keyword evidence="4" id="KW-1185">Reference proteome</keyword>
<dbReference type="EC" id="2.4.-.-" evidence="2"/>
<dbReference type="CDD" id="cd03801">
    <property type="entry name" value="GT4_PimA-like"/>
    <property type="match status" value="1"/>
</dbReference>
<dbReference type="KEGG" id="fcj:RN605_13375"/>
<reference evidence="2 4" key="1">
    <citation type="submission" date="2023-09" db="EMBL/GenBank/DDBJ databases">
        <title>Flavobacterium sp. a novel bacteria isolate from Pepper rhizosphere.</title>
        <authorList>
            <person name="Peng Y."/>
            <person name="Lee J."/>
        </authorList>
    </citation>
    <scope>NUCLEOTIDE SEQUENCE</scope>
    <source>
        <strain evidence="2">PMR2A8</strain>
        <strain evidence="3 4">PMTSA4</strain>
    </source>
</reference>
<dbReference type="PANTHER" id="PTHR12526">
    <property type="entry name" value="GLYCOSYLTRANSFERASE"/>
    <property type="match status" value="1"/>
</dbReference>
<evidence type="ECO:0000259" key="1">
    <source>
        <dbReference type="Pfam" id="PF00534"/>
    </source>
</evidence>
<sequence>MKKILYIGNKLSKHGNTATSIETLGEFLEKEGYVLYYASSKKVKVFRMLDMIYKTFKHASKVDYVLIDTYSTYNFWFAFIISQLCRVLGVKYISKLHGGDLPNRLKKSTFFCNLIFNNSYANVAPSAYLFNRFNDYKYIVKYIPNTIEIDKYNFLERSFDYPRLLWVRSFSTIYNPILAVKTFMELKVIYPNAELCMVGPKKDESYEQTIEFAKKNNVEILFTGRLSKKSWIKLSKKYNIFINTTHFDNTPISVIEAMALGLPVVSTNVGGIPYLLEHDKNALLVDDNDLEAMVNEIKRLFNEPDLPLKLTHNAKNLISEFDWEIVKNQWKELLQ</sequence>
<dbReference type="InterPro" id="IPR001296">
    <property type="entry name" value="Glyco_trans_1"/>
</dbReference>
<feature type="domain" description="Glycosyl transferase family 1" evidence="1">
    <location>
        <begin position="161"/>
        <end position="316"/>
    </location>
</feature>
<dbReference type="EMBL" id="CP134890">
    <property type="protein sequence ID" value="WNM21660.1"/>
    <property type="molecule type" value="Genomic_DNA"/>
</dbReference>
<dbReference type="GO" id="GO:0016757">
    <property type="term" value="F:glycosyltransferase activity"/>
    <property type="evidence" value="ECO:0007669"/>
    <property type="project" value="UniProtKB-KW"/>
</dbReference>
<dbReference type="RefSeq" id="WP_313325566.1">
    <property type="nucleotide sequence ID" value="NZ_CP134878.1"/>
</dbReference>
<accession>A0AA96J4S1</accession>
<dbReference type="EMBL" id="CP134878">
    <property type="protein sequence ID" value="WNM20270.1"/>
    <property type="molecule type" value="Genomic_DNA"/>
</dbReference>
<proteinExistence type="predicted"/>
<keyword evidence="2" id="KW-0328">Glycosyltransferase</keyword>
<gene>
    <name evidence="3" type="ORF">RN605_13375</name>
    <name evidence="2" type="ORF">RN608_06205</name>
</gene>
<accession>A0AA96F2V5</accession>
<dbReference type="AlphaFoldDB" id="A0AA96F2V5"/>
<name>A0AA96F2V5_9FLAO</name>
<protein>
    <submittedName>
        <fullName evidence="2">Glycosyltransferase family 4 protein</fullName>
        <ecNumber evidence="2">2.4.-.-</ecNumber>
    </submittedName>
</protein>